<proteinExistence type="predicted"/>
<dbReference type="AlphaFoldDB" id="X1PJM2"/>
<feature type="non-terminal residue" evidence="1">
    <location>
        <position position="184"/>
    </location>
</feature>
<evidence type="ECO:0000313" key="1">
    <source>
        <dbReference type="EMBL" id="GAI56033.1"/>
    </source>
</evidence>
<organism evidence="1">
    <name type="scientific">marine sediment metagenome</name>
    <dbReference type="NCBI Taxonomy" id="412755"/>
    <lineage>
        <taxon>unclassified sequences</taxon>
        <taxon>metagenomes</taxon>
        <taxon>ecological metagenomes</taxon>
    </lineage>
</organism>
<reference evidence="1" key="1">
    <citation type="journal article" date="2014" name="Front. Microbiol.">
        <title>High frequency of phylogenetically diverse reductive dehalogenase-homologous genes in deep subseafloor sedimentary metagenomes.</title>
        <authorList>
            <person name="Kawai M."/>
            <person name="Futagami T."/>
            <person name="Toyoda A."/>
            <person name="Takaki Y."/>
            <person name="Nishi S."/>
            <person name="Hori S."/>
            <person name="Arai W."/>
            <person name="Tsubouchi T."/>
            <person name="Morono Y."/>
            <person name="Uchiyama I."/>
            <person name="Ito T."/>
            <person name="Fujiyama A."/>
            <person name="Inagaki F."/>
            <person name="Takami H."/>
        </authorList>
    </citation>
    <scope>NUCLEOTIDE SEQUENCE</scope>
    <source>
        <strain evidence="1">Expedition CK06-06</strain>
    </source>
</reference>
<dbReference type="InterPro" id="IPR027417">
    <property type="entry name" value="P-loop_NTPase"/>
</dbReference>
<dbReference type="PANTHER" id="PTHR41259:SF1">
    <property type="entry name" value="DOUBLE-STRAND BREAK REPAIR RAD50 ATPASE, PUTATIVE-RELATED"/>
    <property type="match status" value="1"/>
</dbReference>
<gene>
    <name evidence="1" type="ORF">S06H3_60283</name>
</gene>
<name>X1PJM2_9ZZZZ</name>
<protein>
    <recommendedName>
        <fullName evidence="2">RecF/RecN/SMC N-terminal domain-containing protein</fullName>
    </recommendedName>
</protein>
<dbReference type="Gene3D" id="3.40.50.300">
    <property type="entry name" value="P-loop containing nucleotide triphosphate hydrolases"/>
    <property type="match status" value="1"/>
</dbReference>
<evidence type="ECO:0008006" key="2">
    <source>
        <dbReference type="Google" id="ProtNLM"/>
    </source>
</evidence>
<dbReference type="PANTHER" id="PTHR41259">
    <property type="entry name" value="DOUBLE-STRAND BREAK REPAIR RAD50 ATPASE, PUTATIVE-RELATED"/>
    <property type="match status" value="1"/>
</dbReference>
<comment type="caution">
    <text evidence="1">The sequence shown here is derived from an EMBL/GenBank/DDBJ whole genome shotgun (WGS) entry which is preliminary data.</text>
</comment>
<dbReference type="EMBL" id="BARV01039308">
    <property type="protein sequence ID" value="GAI56033.1"/>
    <property type="molecule type" value="Genomic_DNA"/>
</dbReference>
<sequence>MWQLSSQGTYSVLAQAEEEVANFKSQIESEQLRLDAVRLMYETVKQCREEALAAVAGPVEEAATRTLQRIAGERLGRLQLGESFEPSRVLPEVLEESVALDNVSGGEREQIYLATRLALAEVLAKNERQLVVLDDVLAATDAGRLARVMTVLEEAAQRLQILILTCHPERYRGLERANFIDLEE</sequence>
<dbReference type="SUPFAM" id="SSF52540">
    <property type="entry name" value="P-loop containing nucleoside triphosphate hydrolases"/>
    <property type="match status" value="1"/>
</dbReference>
<accession>X1PJM2</accession>